<proteinExistence type="predicted"/>
<dbReference type="GeneID" id="108675913"/>
<feature type="region of interest" description="Disordered" evidence="1">
    <location>
        <begin position="278"/>
        <end position="302"/>
    </location>
</feature>
<reference evidence="3" key="1">
    <citation type="submission" date="2025-08" db="UniProtKB">
        <authorList>
            <consortium name="RefSeq"/>
        </authorList>
    </citation>
    <scope>IDENTIFICATION</scope>
    <source>
        <tissue evidence="3">Whole organism</tissue>
    </source>
</reference>
<evidence type="ECO:0000313" key="3">
    <source>
        <dbReference type="RefSeq" id="XP_018019456.1"/>
    </source>
</evidence>
<protein>
    <submittedName>
        <fullName evidence="3">Uncharacterized protein LOC108675913</fullName>
    </submittedName>
</protein>
<sequence length="302" mass="32754">MSHSAAVALLSRPAEEVTLQLLFVPPEGDDASTLADDPFAFKYRMFDDDVVSVASSNGSVLPLRFALPPPATDSLSRASVESIRGSCDNLVAEETFSQESGDIPQVVDDTATEDCDVHRDPSLNAEVELKNSSLSPSRTDDDFANLRTPELCHPVPRSSRSYSLNNESRKIDPRTIPLTSISVPGDQSKLSSSPPTPVHRKLSSSSNAGGNNSRHKTSFSRNVPGTIVVSGDRQETTLRQENRFLLKQSSPTPNSPSFMTPLQELEHKMTTLGVGASCPDDEARREVDDSDTDGNFVFNGNY</sequence>
<evidence type="ECO:0000256" key="1">
    <source>
        <dbReference type="SAM" id="MobiDB-lite"/>
    </source>
</evidence>
<accession>A0A8B7P353</accession>
<name>A0A8B7P353_HYAAZ</name>
<feature type="region of interest" description="Disordered" evidence="1">
    <location>
        <begin position="115"/>
        <end position="224"/>
    </location>
</feature>
<evidence type="ECO:0000313" key="2">
    <source>
        <dbReference type="Proteomes" id="UP000694843"/>
    </source>
</evidence>
<dbReference type="OrthoDB" id="10063653at2759"/>
<dbReference type="KEGG" id="hazt:108675913"/>
<dbReference type="Proteomes" id="UP000694843">
    <property type="component" value="Unplaced"/>
</dbReference>
<feature type="compositionally biased region" description="Low complexity" evidence="1">
    <location>
        <begin position="203"/>
        <end position="212"/>
    </location>
</feature>
<dbReference type="AlphaFoldDB" id="A0A8B7P353"/>
<gene>
    <name evidence="3" type="primary">LOC108675913</name>
</gene>
<keyword evidence="2" id="KW-1185">Reference proteome</keyword>
<organism evidence="2 3">
    <name type="scientific">Hyalella azteca</name>
    <name type="common">Amphipod</name>
    <dbReference type="NCBI Taxonomy" id="294128"/>
    <lineage>
        <taxon>Eukaryota</taxon>
        <taxon>Metazoa</taxon>
        <taxon>Ecdysozoa</taxon>
        <taxon>Arthropoda</taxon>
        <taxon>Crustacea</taxon>
        <taxon>Multicrustacea</taxon>
        <taxon>Malacostraca</taxon>
        <taxon>Eumalacostraca</taxon>
        <taxon>Peracarida</taxon>
        <taxon>Amphipoda</taxon>
        <taxon>Senticaudata</taxon>
        <taxon>Talitrida</taxon>
        <taxon>Talitroidea</taxon>
        <taxon>Hyalellidae</taxon>
        <taxon>Hyalella</taxon>
    </lineage>
</organism>
<dbReference type="RefSeq" id="XP_018019456.1">
    <property type="nucleotide sequence ID" value="XM_018163967.1"/>
</dbReference>